<keyword evidence="8 9" id="KW-0720">Serine protease</keyword>
<dbReference type="GO" id="GO:0006508">
    <property type="term" value="P:proteolysis"/>
    <property type="evidence" value="ECO:0007669"/>
    <property type="project" value="UniProtKB-KW"/>
</dbReference>
<evidence type="ECO:0000256" key="6">
    <source>
        <dbReference type="ARBA" id="ARBA00022670"/>
    </source>
</evidence>
<dbReference type="AlphaFoldDB" id="A0AA96WLG3"/>
<dbReference type="GO" id="GO:0008236">
    <property type="term" value="F:serine-type peptidase activity"/>
    <property type="evidence" value="ECO:0007669"/>
    <property type="project" value="UniProtKB-KW"/>
</dbReference>
<protein>
    <recommendedName>
        <fullName evidence="5 9">Cyanophycinase</fullName>
        <ecNumber evidence="4 9">3.4.15.6</ecNumber>
    </recommendedName>
</protein>
<dbReference type="Gene3D" id="3.40.50.880">
    <property type="match status" value="1"/>
</dbReference>
<keyword evidence="6 9" id="KW-0645">Protease</keyword>
<dbReference type="PIRSF" id="PIRSF032067">
    <property type="entry name" value="Cyanophycinase"/>
    <property type="match status" value="1"/>
</dbReference>
<evidence type="ECO:0000256" key="9">
    <source>
        <dbReference type="PIRNR" id="PIRNR032067"/>
    </source>
</evidence>
<comment type="similarity">
    <text evidence="3 9">Belongs to the peptidase S51 family.</text>
</comment>
<dbReference type="GO" id="GO:0004180">
    <property type="term" value="F:carboxypeptidase activity"/>
    <property type="evidence" value="ECO:0007669"/>
    <property type="project" value="UniProtKB-KW"/>
</dbReference>
<dbReference type="GO" id="GO:0008241">
    <property type="term" value="F:peptidyl-dipeptidase activity"/>
    <property type="evidence" value="ECO:0007669"/>
    <property type="project" value="UniProtKB-EC"/>
</dbReference>
<feature type="active site" description="Charge relay system" evidence="10">
    <location>
        <position position="210"/>
    </location>
</feature>
<dbReference type="PANTHER" id="PTHR36175">
    <property type="entry name" value="CYANOPHYCINASE"/>
    <property type="match status" value="1"/>
</dbReference>
<dbReference type="Pfam" id="PF03575">
    <property type="entry name" value="Peptidase_S51"/>
    <property type="match status" value="1"/>
</dbReference>
<feature type="active site" description="Charge relay system" evidence="10">
    <location>
        <position position="183"/>
    </location>
</feature>
<dbReference type="NCBIfam" id="TIGR02069">
    <property type="entry name" value="cyanophycinase"/>
    <property type="match status" value="1"/>
</dbReference>
<dbReference type="InterPro" id="IPR005320">
    <property type="entry name" value="Peptidase_S51"/>
</dbReference>
<comment type="function">
    <text evidence="2 9">Exopeptidase that catalyzes the hydrolytic cleavage of multi-L-arginyl-poly-L-aspartic acid (cyanophycin; a water-insoluble reserve polymer) into aspartate-arginine dipeptides.</text>
</comment>
<evidence type="ECO:0000256" key="1">
    <source>
        <dbReference type="ARBA" id="ARBA00001092"/>
    </source>
</evidence>
<keyword evidence="7 9" id="KW-0378">Hydrolase</keyword>
<evidence type="ECO:0000256" key="8">
    <source>
        <dbReference type="ARBA" id="ARBA00022825"/>
    </source>
</evidence>
<name>A0AA96WLG3_9CYAN</name>
<gene>
    <name evidence="11" type="ORF">HJG54_17240</name>
</gene>
<dbReference type="InterPro" id="IPR011811">
    <property type="entry name" value="Peptidase_S51_cyanophycinase"/>
</dbReference>
<evidence type="ECO:0000256" key="2">
    <source>
        <dbReference type="ARBA" id="ARBA00002039"/>
    </source>
</evidence>
<dbReference type="SUPFAM" id="SSF52317">
    <property type="entry name" value="Class I glutamine amidotransferase-like"/>
    <property type="match status" value="1"/>
</dbReference>
<dbReference type="EMBL" id="CP053586">
    <property type="protein sequence ID" value="WNZ24426.1"/>
    <property type="molecule type" value="Genomic_DNA"/>
</dbReference>
<keyword evidence="11" id="KW-0121">Carboxypeptidase</keyword>
<evidence type="ECO:0000256" key="5">
    <source>
        <dbReference type="ARBA" id="ARBA00015719"/>
    </source>
</evidence>
<reference evidence="11" key="1">
    <citation type="submission" date="2020-05" db="EMBL/GenBank/DDBJ databases">
        <authorList>
            <person name="Zhu T."/>
            <person name="Keshari N."/>
            <person name="Lu X."/>
        </authorList>
    </citation>
    <scope>NUCLEOTIDE SEQUENCE</scope>
    <source>
        <strain evidence="11">NK1-12</strain>
    </source>
</reference>
<organism evidence="11">
    <name type="scientific">Leptolyngbya sp. NK1-12</name>
    <dbReference type="NCBI Taxonomy" id="2547451"/>
    <lineage>
        <taxon>Bacteria</taxon>
        <taxon>Bacillati</taxon>
        <taxon>Cyanobacteriota</taxon>
        <taxon>Cyanophyceae</taxon>
        <taxon>Leptolyngbyales</taxon>
        <taxon>Leptolyngbyaceae</taxon>
        <taxon>Leptolyngbya group</taxon>
        <taxon>Leptolyngbya</taxon>
    </lineage>
</organism>
<evidence type="ECO:0000256" key="10">
    <source>
        <dbReference type="PIRSR" id="PIRSR032067-1"/>
    </source>
</evidence>
<feature type="active site" description="Charge relay system" evidence="10">
    <location>
        <position position="141"/>
    </location>
</feature>
<proteinExistence type="inferred from homology"/>
<dbReference type="InterPro" id="IPR029062">
    <property type="entry name" value="Class_I_gatase-like"/>
</dbReference>
<dbReference type="EC" id="3.4.15.6" evidence="4 9"/>
<evidence type="ECO:0000256" key="7">
    <source>
        <dbReference type="ARBA" id="ARBA00022801"/>
    </source>
</evidence>
<evidence type="ECO:0000256" key="3">
    <source>
        <dbReference type="ARBA" id="ARBA00006534"/>
    </source>
</evidence>
<accession>A0AA96WLG3</accession>
<dbReference type="RefSeq" id="WP_316430226.1">
    <property type="nucleotide sequence ID" value="NZ_CP053586.1"/>
</dbReference>
<dbReference type="PANTHER" id="PTHR36175:SF1">
    <property type="entry name" value="CYANOPHYCINASE"/>
    <property type="match status" value="1"/>
</dbReference>
<evidence type="ECO:0000256" key="4">
    <source>
        <dbReference type="ARBA" id="ARBA00013115"/>
    </source>
</evidence>
<sequence>MTEPLTPEVSPLPRPKGPLVIIGGAEERDGEAKILRAFIQLAGGRSAQIVVLTAATSEPIEAGETYIEVFKRLGAKTVWVVDTRDPDDANQFEAVWAIRQASGIFFTGGDQARIVERIKGTILEDAIQKRHSEGAVIAGTSAGAAIMPEVMIVRGESETSPRNDAVMLGAGMGFVSGMVVDQHFAQRGRLGRLLTALVLQPSIIGVGVDENTALIVKGDEFEVLGEGAVTIVDESELTYKSADFSGPVGAVAGWHRHSQQVATGPNQVMSVFDIKLHILAEGCRFNLKTRQPSAAE</sequence>
<evidence type="ECO:0000313" key="11">
    <source>
        <dbReference type="EMBL" id="WNZ24426.1"/>
    </source>
</evidence>
<comment type="catalytic activity">
    <reaction evidence="1 9">
        <text>[L-4-(L-arginin-2-N-yl)aspartate](n) + H2O = [L-4-(L-arginin-2-N-yl)aspartate](n-1) + L-4-(L-arginin-2-N-yl)aspartate</text>
        <dbReference type="Rhea" id="RHEA:12845"/>
        <dbReference type="Rhea" id="RHEA-COMP:13728"/>
        <dbReference type="Rhea" id="RHEA-COMP:13734"/>
        <dbReference type="ChEBI" id="CHEBI:15377"/>
        <dbReference type="ChEBI" id="CHEBI:137986"/>
        <dbReference type="ChEBI" id="CHEBI:137991"/>
        <dbReference type="EC" id="3.4.15.6"/>
    </reaction>
</comment>
<dbReference type="CDD" id="cd03145">
    <property type="entry name" value="GAT1_cyanophycinase"/>
    <property type="match status" value="1"/>
</dbReference>